<dbReference type="PROSITE" id="PS00149">
    <property type="entry name" value="SULFATASE_2"/>
    <property type="match status" value="1"/>
</dbReference>
<dbReference type="EMBL" id="UOEP01000170">
    <property type="protein sequence ID" value="VAW22336.1"/>
    <property type="molecule type" value="Genomic_DNA"/>
</dbReference>
<dbReference type="Pfam" id="PF00884">
    <property type="entry name" value="Sulfatase"/>
    <property type="match status" value="1"/>
</dbReference>
<dbReference type="PANTHER" id="PTHR42693:SF53">
    <property type="entry name" value="ENDO-4-O-SULFATASE"/>
    <property type="match status" value="1"/>
</dbReference>
<dbReference type="EC" id="3.1.6.1" evidence="6"/>
<dbReference type="GO" id="GO:0046872">
    <property type="term" value="F:metal ion binding"/>
    <property type="evidence" value="ECO:0007669"/>
    <property type="project" value="UniProtKB-KW"/>
</dbReference>
<evidence type="ECO:0000256" key="2">
    <source>
        <dbReference type="ARBA" id="ARBA00022723"/>
    </source>
</evidence>
<dbReference type="PANTHER" id="PTHR42693">
    <property type="entry name" value="ARYLSULFATASE FAMILY MEMBER"/>
    <property type="match status" value="1"/>
</dbReference>
<evidence type="ECO:0000313" key="6">
    <source>
        <dbReference type="EMBL" id="VAW22336.1"/>
    </source>
</evidence>
<keyword evidence="3 6" id="KW-0378">Hydrolase</keyword>
<proteinExistence type="inferred from homology"/>
<keyword evidence="2" id="KW-0479">Metal-binding</keyword>
<dbReference type="Gene3D" id="3.40.720.10">
    <property type="entry name" value="Alkaline Phosphatase, subunit A"/>
    <property type="match status" value="1"/>
</dbReference>
<keyword evidence="4" id="KW-0106">Calcium</keyword>
<dbReference type="InterPro" id="IPR017850">
    <property type="entry name" value="Alkaline_phosphatase_core_sf"/>
</dbReference>
<dbReference type="GO" id="GO:0004065">
    <property type="term" value="F:arylsulfatase activity"/>
    <property type="evidence" value="ECO:0007669"/>
    <property type="project" value="UniProtKB-EC"/>
</dbReference>
<evidence type="ECO:0000256" key="1">
    <source>
        <dbReference type="ARBA" id="ARBA00008779"/>
    </source>
</evidence>
<sequence>MRRFALVFLFIPLFSCNIQNQTPDLPDKPNIIFISADDLGYGDLSCYGGEGILTPELDKLAASGVRLSNYYVNCPVCSPSRASWLTGKYPDKAGVPGVVRPLESMNFGYLDPATTLLPALLKEEGYQTALIGKWHLGLESPNLPNDRGFDYSKSWLSGMTDYYTHIQHGKNFLRENNKEFKEEGHLTELITQWAIEYIDNYKKSDGPLYLYLAYTAPHDPIQPPEEWLEKVRERESGMNEKRVKIVALIEHLDFNIGRVLEKVKSRFGMDNTMVVFTSDNGGNLRFNASNGELRGGKQDMYEGGIKVPCFVYWPGNVVNANVSDELIVGMDWFTTICNYAGVSNIPEVDGIDISPVFNKGGHLPARTLFWVRREGWKYGGMAYYAARYRNYKLVYNSPFEPMQFFDLGQDPKEQYPLKEGDNPEFKKLKSALVKHIQEAGGVPWQKRGD</sequence>
<protein>
    <submittedName>
        <fullName evidence="6">Arylsulfatase</fullName>
        <ecNumber evidence="6">3.1.6.1</ecNumber>
    </submittedName>
</protein>
<accession>A0A3B0URM9</accession>
<evidence type="ECO:0000259" key="5">
    <source>
        <dbReference type="Pfam" id="PF00884"/>
    </source>
</evidence>
<evidence type="ECO:0000256" key="3">
    <source>
        <dbReference type="ARBA" id="ARBA00022801"/>
    </source>
</evidence>
<dbReference type="InterPro" id="IPR050738">
    <property type="entry name" value="Sulfatase"/>
</dbReference>
<dbReference type="PROSITE" id="PS00523">
    <property type="entry name" value="SULFATASE_1"/>
    <property type="match status" value="1"/>
</dbReference>
<dbReference type="InterPro" id="IPR000917">
    <property type="entry name" value="Sulfatase_N"/>
</dbReference>
<name>A0A3B0URM9_9ZZZZ</name>
<reference evidence="6" key="1">
    <citation type="submission" date="2018-06" db="EMBL/GenBank/DDBJ databases">
        <authorList>
            <person name="Zhirakovskaya E."/>
        </authorList>
    </citation>
    <scope>NUCLEOTIDE SEQUENCE</scope>
</reference>
<gene>
    <name evidence="6" type="ORF">MNBD_BACTEROID01-2836</name>
</gene>
<dbReference type="AlphaFoldDB" id="A0A3B0URM9"/>
<organism evidence="6">
    <name type="scientific">hydrothermal vent metagenome</name>
    <dbReference type="NCBI Taxonomy" id="652676"/>
    <lineage>
        <taxon>unclassified sequences</taxon>
        <taxon>metagenomes</taxon>
        <taxon>ecological metagenomes</taxon>
    </lineage>
</organism>
<dbReference type="SUPFAM" id="SSF53649">
    <property type="entry name" value="Alkaline phosphatase-like"/>
    <property type="match status" value="1"/>
</dbReference>
<dbReference type="InterPro" id="IPR024607">
    <property type="entry name" value="Sulfatase_CS"/>
</dbReference>
<evidence type="ECO:0000256" key="4">
    <source>
        <dbReference type="ARBA" id="ARBA00022837"/>
    </source>
</evidence>
<feature type="domain" description="Sulfatase N-terminal" evidence="5">
    <location>
        <begin position="29"/>
        <end position="342"/>
    </location>
</feature>
<comment type="similarity">
    <text evidence="1">Belongs to the sulfatase family.</text>
</comment>